<evidence type="ECO:0000256" key="1">
    <source>
        <dbReference type="SAM" id="MobiDB-lite"/>
    </source>
</evidence>
<evidence type="ECO:0000313" key="2">
    <source>
        <dbReference type="EMBL" id="KAJ3174592.1"/>
    </source>
</evidence>
<comment type="caution">
    <text evidence="2">The sequence shown here is derived from an EMBL/GenBank/DDBJ whole genome shotgun (WGS) entry which is preliminary data.</text>
</comment>
<feature type="compositionally biased region" description="Basic and acidic residues" evidence="1">
    <location>
        <begin position="124"/>
        <end position="144"/>
    </location>
</feature>
<sequence>MPKIKECLELVLKTLEDFDVTKWFLQTADQYGHINFLALTSHKKTALDVLGSYGKAGLNKEALPVWNIHHKAKRDLCTDAAIETALQEVRNVQINRTAAHQAAQAGSEEILLTARSNRIRRKRPAAETEIGRDVRQRTSQDRSRTPPPAAEWTVHSEPVTPPNAGRANYGPCLSGAGDQPPQAASCRLSELQAAAQLAYEKREPRHDSVLPSGFTIEKTLLEVGQRDGEKETLAHSWIVDLAAPWVQELPEADQLHLTNLWEANRKYTSMLDDRTMRESFMSDEVLARCEAQLETLENQWMENPSDAQSLWLTLATIPDVRDDERADLRKWQKIFDLRTALKAVLKGWCKNGGTTITSEASAFASLWDDIFSKMTPAGLRTFVAEETMEASKHRKLLTYADRSNVRGLQSDKVWVTSTGKVIVWGEGKRADWTEKWRDAEEALAGTHRSAAFLDIFRTLCAV</sequence>
<evidence type="ECO:0000313" key="3">
    <source>
        <dbReference type="Proteomes" id="UP001212152"/>
    </source>
</evidence>
<proteinExistence type="predicted"/>
<name>A0AAD5XK01_9FUNG</name>
<feature type="region of interest" description="Disordered" evidence="1">
    <location>
        <begin position="115"/>
        <end position="184"/>
    </location>
</feature>
<organism evidence="2 3">
    <name type="scientific">Geranomyces variabilis</name>
    <dbReference type="NCBI Taxonomy" id="109894"/>
    <lineage>
        <taxon>Eukaryota</taxon>
        <taxon>Fungi</taxon>
        <taxon>Fungi incertae sedis</taxon>
        <taxon>Chytridiomycota</taxon>
        <taxon>Chytridiomycota incertae sedis</taxon>
        <taxon>Chytridiomycetes</taxon>
        <taxon>Spizellomycetales</taxon>
        <taxon>Powellomycetaceae</taxon>
        <taxon>Geranomyces</taxon>
    </lineage>
</organism>
<keyword evidence="3" id="KW-1185">Reference proteome</keyword>
<dbReference type="Proteomes" id="UP001212152">
    <property type="component" value="Unassembled WGS sequence"/>
</dbReference>
<gene>
    <name evidence="2" type="ORF">HDU87_007074</name>
</gene>
<dbReference type="AlphaFoldDB" id="A0AAD5XK01"/>
<reference evidence="2" key="1">
    <citation type="submission" date="2020-05" db="EMBL/GenBank/DDBJ databases">
        <title>Phylogenomic resolution of chytrid fungi.</title>
        <authorList>
            <person name="Stajich J.E."/>
            <person name="Amses K."/>
            <person name="Simmons R."/>
            <person name="Seto K."/>
            <person name="Myers J."/>
            <person name="Bonds A."/>
            <person name="Quandt C.A."/>
            <person name="Barry K."/>
            <person name="Liu P."/>
            <person name="Grigoriev I."/>
            <person name="Longcore J.E."/>
            <person name="James T.Y."/>
        </authorList>
    </citation>
    <scope>NUCLEOTIDE SEQUENCE</scope>
    <source>
        <strain evidence="2">JEL0379</strain>
    </source>
</reference>
<accession>A0AAD5XK01</accession>
<protein>
    <submittedName>
        <fullName evidence="2">Uncharacterized protein</fullName>
    </submittedName>
</protein>
<dbReference type="EMBL" id="JADGJQ010000063">
    <property type="protein sequence ID" value="KAJ3174592.1"/>
    <property type="molecule type" value="Genomic_DNA"/>
</dbReference>